<evidence type="ECO:0000313" key="2">
    <source>
        <dbReference type="EMBL" id="EGI57276.1"/>
    </source>
</evidence>
<gene>
    <name evidence="2" type="ORF">G5I_14746</name>
</gene>
<dbReference type="Proteomes" id="UP000007755">
    <property type="component" value="Unassembled WGS sequence"/>
</dbReference>
<evidence type="ECO:0000313" key="3">
    <source>
        <dbReference type="Proteomes" id="UP000007755"/>
    </source>
</evidence>
<feature type="region of interest" description="Disordered" evidence="1">
    <location>
        <begin position="300"/>
        <end position="322"/>
    </location>
</feature>
<proteinExistence type="predicted"/>
<dbReference type="EMBL" id="GL888932">
    <property type="protein sequence ID" value="EGI57276.1"/>
    <property type="molecule type" value="Genomic_DNA"/>
</dbReference>
<dbReference type="AlphaFoldDB" id="F4X8K7"/>
<sequence>MDAEGEGQGEETKKWAALREERRKKEASADRAACPALYSAIRYDLQRGPMYLPSCPGPEPTSFTTQSCLRPVQLCGSTTPVPVDQFLFQAVVPLRLQRRWLTASVSQLASQPAVLALALMRFTERRKDAEYLSPSFTAFAVTVPRSSPPACPTIGYLTRGSMTSYRTSIGETLDAGTLRKGCMSTIRRVRHQGRGKTALRNLSPPIFVSKWRHSRARSIGNDNIGHARSFPINNLRRSNCTNDDDDDLCKMQPVLNALHSPTLADSSKTFRPDKSDRSIESYLYNSINFYLNLQKDSDLSQETGVKEAKKDEARKEQERNKE</sequence>
<dbReference type="InParanoid" id="F4X8K7"/>
<feature type="compositionally biased region" description="Basic and acidic residues" evidence="1">
    <location>
        <begin position="304"/>
        <end position="322"/>
    </location>
</feature>
<accession>F4X8K7</accession>
<reference evidence="2" key="1">
    <citation type="submission" date="2011-02" db="EMBL/GenBank/DDBJ databases">
        <title>The genome of the leaf-cutting ant Acromyrmex echinatior suggests key adaptations to social evolution and fungus farming.</title>
        <authorList>
            <person name="Nygaard S."/>
            <person name="Zhang G."/>
        </authorList>
    </citation>
    <scope>NUCLEOTIDE SEQUENCE</scope>
</reference>
<protein>
    <submittedName>
        <fullName evidence="2">Uncharacterized protein</fullName>
    </submittedName>
</protein>
<organism evidence="3">
    <name type="scientific">Acromyrmex echinatior</name>
    <name type="common">Panamanian leafcutter ant</name>
    <name type="synonym">Acromyrmex octospinosus echinatior</name>
    <dbReference type="NCBI Taxonomy" id="103372"/>
    <lineage>
        <taxon>Eukaryota</taxon>
        <taxon>Metazoa</taxon>
        <taxon>Ecdysozoa</taxon>
        <taxon>Arthropoda</taxon>
        <taxon>Hexapoda</taxon>
        <taxon>Insecta</taxon>
        <taxon>Pterygota</taxon>
        <taxon>Neoptera</taxon>
        <taxon>Endopterygota</taxon>
        <taxon>Hymenoptera</taxon>
        <taxon>Apocrita</taxon>
        <taxon>Aculeata</taxon>
        <taxon>Formicoidea</taxon>
        <taxon>Formicidae</taxon>
        <taxon>Myrmicinae</taxon>
        <taxon>Acromyrmex</taxon>
    </lineage>
</organism>
<keyword evidence="3" id="KW-1185">Reference proteome</keyword>
<evidence type="ECO:0000256" key="1">
    <source>
        <dbReference type="SAM" id="MobiDB-lite"/>
    </source>
</evidence>
<name>F4X8K7_ACREC</name>